<accession>A0A099WE22</accession>
<keyword evidence="2" id="KW-1185">Reference proteome</keyword>
<gene>
    <name evidence="1" type="ORF">EP57_04790</name>
</gene>
<dbReference type="STRING" id="1552123.EP57_04790"/>
<evidence type="ECO:0000313" key="2">
    <source>
        <dbReference type="Proteomes" id="UP000029844"/>
    </source>
</evidence>
<dbReference type="EMBL" id="JNFA01000011">
    <property type="protein sequence ID" value="KGL42778.1"/>
    <property type="molecule type" value="Genomic_DNA"/>
</dbReference>
<evidence type="ECO:0008006" key="3">
    <source>
        <dbReference type="Google" id="ProtNLM"/>
    </source>
</evidence>
<dbReference type="GeneID" id="58716721"/>
<dbReference type="Proteomes" id="UP000029844">
    <property type="component" value="Unassembled WGS sequence"/>
</dbReference>
<dbReference type="OrthoDB" id="2414544at2"/>
<dbReference type="RefSeq" id="WP_036084655.1">
    <property type="nucleotide sequence ID" value="NZ_CBCSHQ010000001.1"/>
</dbReference>
<dbReference type="AlphaFoldDB" id="A0A099WE22"/>
<reference evidence="1 2" key="1">
    <citation type="submission" date="2014-05" db="EMBL/GenBank/DDBJ databases">
        <title>Novel Listeriaceae from food processing environments.</title>
        <authorList>
            <person name="den Bakker H.C."/>
        </authorList>
    </citation>
    <scope>NUCLEOTIDE SEQUENCE [LARGE SCALE GENOMIC DNA]</scope>
    <source>
        <strain evidence="1 2">FSL A5-0281</strain>
    </source>
</reference>
<dbReference type="eggNOG" id="ENOG5033CDC">
    <property type="taxonomic scope" value="Bacteria"/>
</dbReference>
<sequence length="479" mass="54192">MEQTNSNKTTWLRMLLHSVIYVACFASFTIVSLGTPAAGYEWLSLLPVAFAASYALVLAPSLKQELRVFNLVLTLMQFLRFVIMPMFLVYANYYGGRSPVAPLPETIQNATLLMVYELAILSLTIFILDQRIKRKPKRVQAKLTKRPQNGIYFLLFAVSIVSLLAFPSVIRKIGFFMPGAGGSTESASLLTAMVGFLFMVAKQLFFLIVIWYCHQKYETTGKNRFVWFAALAVFVNIGIFMGTNRADIVITAIASILIFRQLFPHFFKHLFFGVCLIIPTMLSAIATFRKISSISDGGSKLIDYTDKLQVYLAGPYNVAIALETKHLFPEAGNLSVFFYDIFRPMIGIGSFIADWPIKYSSLYFNERYFFSDHMTQIIPMVGQGNLFFGPIFAPILGAAVICFAYYLHSKKLQSQNIEIYYILTLACARLGLMAGQNLTILINDLSFNLSLFLIVYWLNKKIVFTRQSRHQMVTNRGES</sequence>
<comment type="caution">
    <text evidence="1">The sequence shown here is derived from an EMBL/GenBank/DDBJ whole genome shotgun (WGS) entry which is preliminary data.</text>
</comment>
<evidence type="ECO:0000313" key="1">
    <source>
        <dbReference type="EMBL" id="KGL42778.1"/>
    </source>
</evidence>
<protein>
    <recommendedName>
        <fullName evidence="3">Capsular biosynthesis protein</fullName>
    </recommendedName>
</protein>
<proteinExistence type="predicted"/>
<name>A0A099WE22_9LIST</name>
<organism evidence="1 2">
    <name type="scientific">Listeria booriae</name>
    <dbReference type="NCBI Taxonomy" id="1552123"/>
    <lineage>
        <taxon>Bacteria</taxon>
        <taxon>Bacillati</taxon>
        <taxon>Bacillota</taxon>
        <taxon>Bacilli</taxon>
        <taxon>Bacillales</taxon>
        <taxon>Listeriaceae</taxon>
        <taxon>Listeria</taxon>
    </lineage>
</organism>